<dbReference type="Pfam" id="PF00135">
    <property type="entry name" value="COesterase"/>
    <property type="match status" value="1"/>
</dbReference>
<dbReference type="PANTHER" id="PTHR43142:SF1">
    <property type="entry name" value="CARBOXYLIC ESTER HYDROLASE"/>
    <property type="match status" value="1"/>
</dbReference>
<dbReference type="SUPFAM" id="SSF53474">
    <property type="entry name" value="alpha/beta-Hydrolases"/>
    <property type="match status" value="1"/>
</dbReference>
<keyword evidence="4" id="KW-0325">Glycoprotein</keyword>
<dbReference type="InterPro" id="IPR029058">
    <property type="entry name" value="AB_hydrolase_fold"/>
</dbReference>
<comment type="similarity">
    <text evidence="1">Belongs to the type-B carboxylesterase/lipase family.</text>
</comment>
<name>A0A6L2Q740_COPFO</name>
<evidence type="ECO:0000313" key="6">
    <source>
        <dbReference type="EMBL" id="GFG40741.1"/>
    </source>
</evidence>
<evidence type="ECO:0000256" key="1">
    <source>
        <dbReference type="ARBA" id="ARBA00005964"/>
    </source>
</evidence>
<dbReference type="OrthoDB" id="6846267at2759"/>
<protein>
    <recommendedName>
        <fullName evidence="5">Carboxylesterase type B domain-containing protein</fullName>
    </recommendedName>
</protein>
<sequence>MLRGNSADTEMTLLDTDCVDMDPAPIKPWRGVWPATTLGSVCLQYLPYDKIEGSTTPTIRGDEDCLYLNVYSPMLPAGGSAPLLDVIVNIHAGAFMFGSGSETGPKYLLDEDVILVTFNYRLGPLGFLTTEDEVVPGNMGLKDQTAALLWVQRNIASFGGNPGSVTITGQAAGGASVHFHYLSPLSHGLFQRGISQSGTALCPWTQMENGRGKATKLAQELGCNTQTSRELVDCLRHRPAKMIVEKVTIFEEWENMPFSPFGATVEVAGAVPFLNRQPIDILLDRNVQDLPWMTTVARREGLYPTAAWITREDILNEIQNRFSDVAPLILDYNYTVSEKQKLAVAQSIHQFYLQGKTISTDTTRNIIEMAGDRHFVVEIERAARIQAAVNSAPVYVYQFGYRGKHSLSEFLSGTNTDFGAAHIDDAAFVLQLHYHITDETQQDKDMSKVLVDIWSSFSRNGNPNPGAWNFTWEPVTPNSAELAYLYIANSSHFEMRSSLDLGHREFWDSLPINEPQINVNVHNIKQSIREEL</sequence>
<gene>
    <name evidence="6" type="ORF">Cfor_06019</name>
</gene>
<dbReference type="Proteomes" id="UP000502823">
    <property type="component" value="Unassembled WGS sequence"/>
</dbReference>
<comment type="caution">
    <text evidence="6">The sequence shown here is derived from an EMBL/GenBank/DDBJ whole genome shotgun (WGS) entry which is preliminary data.</text>
</comment>
<proteinExistence type="inferred from homology"/>
<dbReference type="PANTHER" id="PTHR43142">
    <property type="entry name" value="CARBOXYLIC ESTER HYDROLASE"/>
    <property type="match status" value="1"/>
</dbReference>
<dbReference type="InParanoid" id="A0A6L2Q740"/>
<reference evidence="7" key="1">
    <citation type="submission" date="2020-01" db="EMBL/GenBank/DDBJ databases">
        <title>Draft genome sequence of the Termite Coptotermes fromosanus.</title>
        <authorList>
            <person name="Itakura S."/>
            <person name="Yosikawa Y."/>
            <person name="Umezawa K."/>
        </authorList>
    </citation>
    <scope>NUCLEOTIDE SEQUENCE [LARGE SCALE GENOMIC DNA]</scope>
</reference>
<dbReference type="GO" id="GO:0052689">
    <property type="term" value="F:carboxylic ester hydrolase activity"/>
    <property type="evidence" value="ECO:0007669"/>
    <property type="project" value="UniProtKB-KW"/>
</dbReference>
<dbReference type="Gene3D" id="3.40.50.1820">
    <property type="entry name" value="alpha/beta hydrolase"/>
    <property type="match status" value="1"/>
</dbReference>
<evidence type="ECO:0000256" key="4">
    <source>
        <dbReference type="ARBA" id="ARBA00023180"/>
    </source>
</evidence>
<keyword evidence="7" id="KW-1185">Reference proteome</keyword>
<evidence type="ECO:0000313" key="7">
    <source>
        <dbReference type="Proteomes" id="UP000502823"/>
    </source>
</evidence>
<keyword evidence="2" id="KW-0719">Serine esterase</keyword>
<dbReference type="PROSITE" id="PS00941">
    <property type="entry name" value="CARBOXYLESTERASE_B_2"/>
    <property type="match status" value="1"/>
</dbReference>
<dbReference type="AlphaFoldDB" id="A0A6L2Q740"/>
<evidence type="ECO:0000256" key="2">
    <source>
        <dbReference type="ARBA" id="ARBA00022487"/>
    </source>
</evidence>
<keyword evidence="3" id="KW-0378">Hydrolase</keyword>
<accession>A0A6L2Q740</accession>
<dbReference type="InterPro" id="IPR002018">
    <property type="entry name" value="CarbesteraseB"/>
</dbReference>
<evidence type="ECO:0000259" key="5">
    <source>
        <dbReference type="Pfam" id="PF00135"/>
    </source>
</evidence>
<organism evidence="6 7">
    <name type="scientific">Coptotermes formosanus</name>
    <name type="common">Formosan subterranean termite</name>
    <dbReference type="NCBI Taxonomy" id="36987"/>
    <lineage>
        <taxon>Eukaryota</taxon>
        <taxon>Metazoa</taxon>
        <taxon>Ecdysozoa</taxon>
        <taxon>Arthropoda</taxon>
        <taxon>Hexapoda</taxon>
        <taxon>Insecta</taxon>
        <taxon>Pterygota</taxon>
        <taxon>Neoptera</taxon>
        <taxon>Polyneoptera</taxon>
        <taxon>Dictyoptera</taxon>
        <taxon>Blattodea</taxon>
        <taxon>Blattoidea</taxon>
        <taxon>Termitoidae</taxon>
        <taxon>Rhinotermitidae</taxon>
        <taxon>Coptotermes</taxon>
    </lineage>
</organism>
<evidence type="ECO:0000256" key="3">
    <source>
        <dbReference type="ARBA" id="ARBA00022801"/>
    </source>
</evidence>
<dbReference type="EMBL" id="BLKM01002586">
    <property type="protein sequence ID" value="GFG40741.1"/>
    <property type="molecule type" value="Genomic_DNA"/>
</dbReference>
<dbReference type="InterPro" id="IPR019819">
    <property type="entry name" value="Carboxylesterase_B_CS"/>
</dbReference>
<feature type="domain" description="Carboxylesterase type B" evidence="5">
    <location>
        <begin position="22"/>
        <end position="507"/>
    </location>
</feature>